<dbReference type="AlphaFoldDB" id="A0A918JQC0"/>
<evidence type="ECO:0000313" key="5">
    <source>
        <dbReference type="Proteomes" id="UP000608345"/>
    </source>
</evidence>
<name>A0A918JQC0_9BURK</name>
<gene>
    <name evidence="4" type="ORF">GCM10011450_20030</name>
</gene>
<reference evidence="4" key="1">
    <citation type="journal article" date="2014" name="Int. J. Syst. Evol. Microbiol.">
        <title>Complete genome sequence of Corynebacterium casei LMG S-19264T (=DSM 44701T), isolated from a smear-ripened cheese.</title>
        <authorList>
            <consortium name="US DOE Joint Genome Institute (JGI-PGF)"/>
            <person name="Walter F."/>
            <person name="Albersmeier A."/>
            <person name="Kalinowski J."/>
            <person name="Ruckert C."/>
        </authorList>
    </citation>
    <scope>NUCLEOTIDE SEQUENCE</scope>
    <source>
        <strain evidence="4">KCTC 23732</strain>
    </source>
</reference>
<dbReference type="RefSeq" id="WP_229793980.1">
    <property type="nucleotide sequence ID" value="NZ_BAABFY010000051.1"/>
</dbReference>
<dbReference type="GO" id="GO:0051287">
    <property type="term" value="F:NAD binding"/>
    <property type="evidence" value="ECO:0007669"/>
    <property type="project" value="InterPro"/>
</dbReference>
<reference evidence="4" key="2">
    <citation type="submission" date="2020-09" db="EMBL/GenBank/DDBJ databases">
        <authorList>
            <person name="Sun Q."/>
            <person name="Kim S."/>
        </authorList>
    </citation>
    <scope>NUCLEOTIDE SEQUENCE</scope>
    <source>
        <strain evidence="4">KCTC 23732</strain>
    </source>
</reference>
<proteinExistence type="predicted"/>
<organism evidence="4 5">
    <name type="scientific">Advenella faeciporci</name>
    <dbReference type="NCBI Taxonomy" id="797535"/>
    <lineage>
        <taxon>Bacteria</taxon>
        <taxon>Pseudomonadati</taxon>
        <taxon>Pseudomonadota</taxon>
        <taxon>Betaproteobacteria</taxon>
        <taxon>Burkholderiales</taxon>
        <taxon>Alcaligenaceae</taxon>
    </lineage>
</organism>
<evidence type="ECO:0000313" key="4">
    <source>
        <dbReference type="EMBL" id="GGW89798.1"/>
    </source>
</evidence>
<keyword evidence="5" id="KW-1185">Reference proteome</keyword>
<dbReference type="Gene3D" id="3.40.50.720">
    <property type="entry name" value="NAD(P)-binding Rossmann-like Domain"/>
    <property type="match status" value="2"/>
</dbReference>
<keyword evidence="1" id="KW-0560">Oxidoreductase</keyword>
<evidence type="ECO:0000256" key="2">
    <source>
        <dbReference type="ARBA" id="ARBA00023027"/>
    </source>
</evidence>
<dbReference type="InterPro" id="IPR036291">
    <property type="entry name" value="NAD(P)-bd_dom_sf"/>
</dbReference>
<dbReference type="PANTHER" id="PTHR43333">
    <property type="entry name" value="2-HACID_DH_C DOMAIN-CONTAINING PROTEIN"/>
    <property type="match status" value="1"/>
</dbReference>
<dbReference type="GO" id="GO:0016491">
    <property type="term" value="F:oxidoreductase activity"/>
    <property type="evidence" value="ECO:0007669"/>
    <property type="project" value="UniProtKB-KW"/>
</dbReference>
<dbReference type="CDD" id="cd12164">
    <property type="entry name" value="GDH_like_2"/>
    <property type="match status" value="1"/>
</dbReference>
<protein>
    <submittedName>
        <fullName evidence="4">Glyoxylate/hydroxypyruvate reductase A</fullName>
    </submittedName>
</protein>
<accession>A0A918JQC0</accession>
<evidence type="ECO:0000256" key="1">
    <source>
        <dbReference type="ARBA" id="ARBA00023002"/>
    </source>
</evidence>
<dbReference type="EMBL" id="BMYS01000014">
    <property type="protein sequence ID" value="GGW89798.1"/>
    <property type="molecule type" value="Genomic_DNA"/>
</dbReference>
<evidence type="ECO:0000259" key="3">
    <source>
        <dbReference type="Pfam" id="PF02826"/>
    </source>
</evidence>
<dbReference type="Pfam" id="PF02826">
    <property type="entry name" value="2-Hacid_dh_C"/>
    <property type="match status" value="1"/>
</dbReference>
<dbReference type="PANTHER" id="PTHR43333:SF1">
    <property type="entry name" value="D-ISOMER SPECIFIC 2-HYDROXYACID DEHYDROGENASE NAD-BINDING DOMAIN-CONTAINING PROTEIN"/>
    <property type="match status" value="1"/>
</dbReference>
<dbReference type="Proteomes" id="UP000608345">
    <property type="component" value="Unassembled WGS sequence"/>
</dbReference>
<dbReference type="SUPFAM" id="SSF51735">
    <property type="entry name" value="NAD(P)-binding Rossmann-fold domains"/>
    <property type="match status" value="1"/>
</dbReference>
<dbReference type="InterPro" id="IPR006140">
    <property type="entry name" value="D-isomer_DH_NAD-bd"/>
</dbReference>
<feature type="domain" description="D-isomer specific 2-hydroxyacid dehydrogenase NAD-binding" evidence="3">
    <location>
        <begin position="107"/>
        <end position="277"/>
    </location>
</feature>
<comment type="caution">
    <text evidence="4">The sequence shown here is derived from an EMBL/GenBank/DDBJ whole genome shotgun (WGS) entry which is preliminary data.</text>
</comment>
<keyword evidence="2" id="KW-0520">NAD</keyword>
<sequence>MNIILASESHEHTDSWLKIIKAHYPHWHAFVYQPGMSQADAAVSKAIVWKPPASLFTDYPGLQYLFNMGAGVDAILRQPGLPAKIRIVRLEDAGLADKMLEYVIHYLSKITRPFDRYALFQQQQQWKPLPELSASQIAVGVMGLGVIGQKIAQALAGLGYTVHGWSRTERKLQGVHTYAGENGLPGFLQNTRILINVLPLTQQTRGILNRRTLAQLLAPASLINIGRGEHLQEEDLLELMRSGHIGKAVLDVFSTEPLPHGHPFWVHPDIIVTPHISGPTNDELALAQINQKITDLENGRDIGGIVSREVGY</sequence>